<evidence type="ECO:0000313" key="1">
    <source>
        <dbReference type="EMBL" id="KAJ3832038.1"/>
    </source>
</evidence>
<accession>A0AA38NWQ3</accession>
<dbReference type="AlphaFoldDB" id="A0AA38NWQ3"/>
<gene>
    <name evidence="1" type="ORF">F5878DRAFT_647116</name>
</gene>
<name>A0AA38NWQ3_9AGAR</name>
<organism evidence="1 2">
    <name type="scientific">Lentinula raphanica</name>
    <dbReference type="NCBI Taxonomy" id="153919"/>
    <lineage>
        <taxon>Eukaryota</taxon>
        <taxon>Fungi</taxon>
        <taxon>Dikarya</taxon>
        <taxon>Basidiomycota</taxon>
        <taxon>Agaricomycotina</taxon>
        <taxon>Agaricomycetes</taxon>
        <taxon>Agaricomycetidae</taxon>
        <taxon>Agaricales</taxon>
        <taxon>Marasmiineae</taxon>
        <taxon>Omphalotaceae</taxon>
        <taxon>Lentinula</taxon>
    </lineage>
</organism>
<keyword evidence="2" id="KW-1185">Reference proteome</keyword>
<evidence type="ECO:0000313" key="2">
    <source>
        <dbReference type="Proteomes" id="UP001163846"/>
    </source>
</evidence>
<dbReference type="EMBL" id="MU807105">
    <property type="protein sequence ID" value="KAJ3832038.1"/>
    <property type="molecule type" value="Genomic_DNA"/>
</dbReference>
<proteinExistence type="predicted"/>
<dbReference type="Proteomes" id="UP001163846">
    <property type="component" value="Unassembled WGS sequence"/>
</dbReference>
<protein>
    <submittedName>
        <fullName evidence="1">Uncharacterized protein</fullName>
    </submittedName>
</protein>
<sequence>MANPSKMPSLEGIIRNLQSEGFGGRELGIWLSSGSRWARLASAASKRLTYRIGSEISCTVLAEVCHQIRSPSLAQLQRIYRLPSTLDIANVEATDWFFDLFYHRMVVNVPRDGQLWKDVLKCAPTEGNSTSFYSFNQRHLNSSFGTEKPAVTAWDDVGPLSDEELEESLVLPVAGDTKVALPPPKIIAFFGDILKVETDIRGTLHVIKSCFSSRRALAETGLPYTVDNRNDWTEEQRKRVDKAERPRTLEKFAEKIQQHYDSSLGTIRAQQKWLVLTKAAIAGREVKVVDAEDNTIVTVDASLPEEYRSCLENAVAALCKATAVDILDLNTSQLPADRLFDVWHLSYYARYGQSVFSWKMYQGKEIPPDFHPLHIKRQDGSKVNHCQFFVRASKDLQTFGKEFAALSEAIGPVLQKIVEKRLARDYDLFGSEVEAMVDVMPLQDFTPVRPFTGLVINSSTQIGMVYRIKEMEMAGWTILGLVPAWGYRQHHPSTLAEKTMLHAVEAFPVYGLEEMKEGLTLGYLQKCVMSTKYSLFMQWKRIMYHVDEVLPVYTLGEVKEGLIMYHVDEVFPVYALEEVKEGLWVHHLWNL</sequence>
<comment type="caution">
    <text evidence="1">The sequence shown here is derived from an EMBL/GenBank/DDBJ whole genome shotgun (WGS) entry which is preliminary data.</text>
</comment>
<reference evidence="1" key="1">
    <citation type="submission" date="2022-08" db="EMBL/GenBank/DDBJ databases">
        <authorList>
            <consortium name="DOE Joint Genome Institute"/>
            <person name="Min B."/>
            <person name="Riley R."/>
            <person name="Sierra-Patev S."/>
            <person name="Naranjo-Ortiz M."/>
            <person name="Looney B."/>
            <person name="Konkel Z."/>
            <person name="Slot J.C."/>
            <person name="Sakamoto Y."/>
            <person name="Steenwyk J.L."/>
            <person name="Rokas A."/>
            <person name="Carro J."/>
            <person name="Camarero S."/>
            <person name="Ferreira P."/>
            <person name="Molpeceres G."/>
            <person name="Ruiz-Duenas F.J."/>
            <person name="Serrano A."/>
            <person name="Henrissat B."/>
            <person name="Drula E."/>
            <person name="Hughes K.W."/>
            <person name="Mata J.L."/>
            <person name="Ishikawa N.K."/>
            <person name="Vargas-Isla R."/>
            <person name="Ushijima S."/>
            <person name="Smith C.A."/>
            <person name="Ahrendt S."/>
            <person name="Andreopoulos W."/>
            <person name="He G."/>
            <person name="Labutti K."/>
            <person name="Lipzen A."/>
            <person name="Ng V."/>
            <person name="Sandor L."/>
            <person name="Barry K."/>
            <person name="Martinez A.T."/>
            <person name="Xiao Y."/>
            <person name="Gibbons J.G."/>
            <person name="Terashima K."/>
            <person name="Hibbett D.S."/>
            <person name="Grigoriev I.V."/>
        </authorList>
    </citation>
    <scope>NUCLEOTIDE SEQUENCE</scope>
    <source>
        <strain evidence="1">TFB9207</strain>
    </source>
</reference>